<dbReference type="InterPro" id="IPR027417">
    <property type="entry name" value="P-loop_NTPase"/>
</dbReference>
<dbReference type="EMBL" id="NFKL01000012">
    <property type="protein sequence ID" value="OUP57666.1"/>
    <property type="molecule type" value="Genomic_DNA"/>
</dbReference>
<proteinExistence type="predicted"/>
<dbReference type="PANTHER" id="PTHR22674:SF6">
    <property type="entry name" value="NTPASE KAP FAMILY P-LOOP DOMAIN-CONTAINING PROTEIN 1"/>
    <property type="match status" value="1"/>
</dbReference>
<dbReference type="AlphaFoldDB" id="A0A1Y4LLW4"/>
<evidence type="ECO:0000259" key="1">
    <source>
        <dbReference type="Pfam" id="PF07693"/>
    </source>
</evidence>
<dbReference type="SUPFAM" id="SSF52540">
    <property type="entry name" value="P-loop containing nucleoside triphosphate hydrolases"/>
    <property type="match status" value="1"/>
</dbReference>
<reference evidence="3" key="1">
    <citation type="submission" date="2017-04" db="EMBL/GenBank/DDBJ databases">
        <title>Function of individual gut microbiota members based on whole genome sequencing of pure cultures obtained from chicken caecum.</title>
        <authorList>
            <person name="Medvecky M."/>
            <person name="Cejkova D."/>
            <person name="Polansky O."/>
            <person name="Karasova D."/>
            <person name="Kubasova T."/>
            <person name="Cizek A."/>
            <person name="Rychlik I."/>
        </authorList>
    </citation>
    <scope>NUCLEOTIDE SEQUENCE [LARGE SCALE GENOMIC DNA]</scope>
    <source>
        <strain evidence="3">An179</strain>
    </source>
</reference>
<dbReference type="PANTHER" id="PTHR22674">
    <property type="entry name" value="NTPASE, KAP FAMILY P-LOOP DOMAIN-CONTAINING 1"/>
    <property type="match status" value="1"/>
</dbReference>
<dbReference type="InterPro" id="IPR052754">
    <property type="entry name" value="NTPase_KAP_P-loop"/>
</dbReference>
<sequence length="749" mass="86824">MFNPDVPIQTASDDVLGRHFFVEQLARAMIHYNSSEAFTIGLYGPWGSGKTSVINLLEEELTKQSNDCIVVRFNPWLCSTPDQMISQFFEQLKSDVRMLESKQSTPETIRNFAETSQKICEAIEEYADVLKWTRAVPGLNALGTIFKALGTGTGIYQKIKGDADNPQSLQDHKNRIQGILEEEKQKIIVMIDDLDRLSSDEIVAVFQLVKSLADFPYMIYLLAFDRDIVVKALEDVQKGDGNAYLEKIVQMPFELPRANSVDIEQIFLKRLEEVVQGKKYCVRPIDWELLFDEGIRPYLASIRDVTRYINAFALKYAMLKNETDPLDLIALTCIQVFEPQMFSQLPYYSDVLCCTEITWFSNGEEKTAYHRTIYDTLMASVSKEKKKVCRYILSKLFPEWTKKVDPYASQEYHSQEAYLRYHRICSRECFDRYFMLNLERNGISDTTIQYLIFQIDRNGFVQQMQQLIAAGKMDRFLLEFEAYFDPTPMHPNLIPEDRAMQLIIWLCEQWEMIQKVVASSIFFGYYTLRRRLLKVILELLKVISAEMRYDVVKTIMSSSEIPLGVIQEILGDLERYHYRFVKTEREYADTIVTLEEVKELETVFMERTLEKLRAGTLVNEEDASVIFGLMEKIDAERSELSQMKAAMKEHLNNDVFFAKLIAIHVSSEAPLDHMIWNCDIDTLIQYMNLQEATARVERFLISEEGRQAEEQDKRKLAAFLIAVDFKNNGETKKVSDDMVEEKLNALAAH</sequence>
<dbReference type="Proteomes" id="UP000195326">
    <property type="component" value="Unassembled WGS sequence"/>
</dbReference>
<dbReference type="InterPro" id="IPR011646">
    <property type="entry name" value="KAP_P-loop"/>
</dbReference>
<evidence type="ECO:0000313" key="2">
    <source>
        <dbReference type="EMBL" id="OUP57666.1"/>
    </source>
</evidence>
<organism evidence="2 3">
    <name type="scientific">Butyricicoccus pullicaecorum</name>
    <dbReference type="NCBI Taxonomy" id="501571"/>
    <lineage>
        <taxon>Bacteria</taxon>
        <taxon>Bacillati</taxon>
        <taxon>Bacillota</taxon>
        <taxon>Clostridia</taxon>
        <taxon>Eubacteriales</taxon>
        <taxon>Butyricicoccaceae</taxon>
        <taxon>Butyricicoccus</taxon>
    </lineage>
</organism>
<accession>A0A1Y4LLW4</accession>
<feature type="domain" description="KAP NTPase" evidence="1">
    <location>
        <begin position="21"/>
        <end position="316"/>
    </location>
</feature>
<protein>
    <recommendedName>
        <fullName evidence="1">KAP NTPase domain-containing protein</fullName>
    </recommendedName>
</protein>
<name>A0A1Y4LLW4_9FIRM</name>
<evidence type="ECO:0000313" key="3">
    <source>
        <dbReference type="Proteomes" id="UP000195326"/>
    </source>
</evidence>
<dbReference type="Pfam" id="PF07693">
    <property type="entry name" value="KAP_NTPase"/>
    <property type="match status" value="1"/>
</dbReference>
<dbReference type="Gene3D" id="3.40.50.300">
    <property type="entry name" value="P-loop containing nucleotide triphosphate hydrolases"/>
    <property type="match status" value="1"/>
</dbReference>
<dbReference type="RefSeq" id="WP_087415170.1">
    <property type="nucleotide sequence ID" value="NZ_NFKL01000012.1"/>
</dbReference>
<comment type="caution">
    <text evidence="2">The sequence shown here is derived from an EMBL/GenBank/DDBJ whole genome shotgun (WGS) entry which is preliminary data.</text>
</comment>
<gene>
    <name evidence="2" type="ORF">B5F15_09420</name>
</gene>